<gene>
    <name evidence="2" type="ORF">ACFOE0_09540</name>
</gene>
<protein>
    <submittedName>
        <fullName evidence="2">DUF4826 family protein</fullName>
    </submittedName>
</protein>
<evidence type="ECO:0000313" key="2">
    <source>
        <dbReference type="EMBL" id="MFC3138425.1"/>
    </source>
</evidence>
<dbReference type="InterPro" id="IPR032251">
    <property type="entry name" value="DUF4826"/>
</dbReference>
<dbReference type="Proteomes" id="UP001595621">
    <property type="component" value="Unassembled WGS sequence"/>
</dbReference>
<proteinExistence type="predicted"/>
<evidence type="ECO:0000256" key="1">
    <source>
        <dbReference type="SAM" id="MobiDB-lite"/>
    </source>
</evidence>
<dbReference type="EMBL" id="JBHRTD010000012">
    <property type="protein sequence ID" value="MFC3138425.1"/>
    <property type="molecule type" value="Genomic_DNA"/>
</dbReference>
<reference evidence="3" key="1">
    <citation type="journal article" date="2019" name="Int. J. Syst. Evol. Microbiol.">
        <title>The Global Catalogue of Microorganisms (GCM) 10K type strain sequencing project: providing services to taxonomists for standard genome sequencing and annotation.</title>
        <authorList>
            <consortium name="The Broad Institute Genomics Platform"/>
            <consortium name="The Broad Institute Genome Sequencing Center for Infectious Disease"/>
            <person name="Wu L."/>
            <person name="Ma J."/>
        </authorList>
    </citation>
    <scope>NUCLEOTIDE SEQUENCE [LARGE SCALE GENOMIC DNA]</scope>
    <source>
        <strain evidence="3">KCTC 52277</strain>
    </source>
</reference>
<evidence type="ECO:0000313" key="3">
    <source>
        <dbReference type="Proteomes" id="UP001595621"/>
    </source>
</evidence>
<name>A0ABV7GDV3_9GAMM</name>
<sequence>MTEQTVPPTSEAPQLTPEQAAQMQQEWVREQFQKANKFLAEKGVIPGKVLTDQSRYLVPYVAVWKMESSQPKKKQFWVISGDLPTDYVPADVAPSAREAIKHFSLTWQLKAENLIQTGAVKDPTQAKFANMLVSRAQSLYQMQQDEKLWGEQQAQA</sequence>
<dbReference type="RefSeq" id="WP_248935658.1">
    <property type="nucleotide sequence ID" value="NZ_JAKILF010000003.1"/>
</dbReference>
<keyword evidence="3" id="KW-1185">Reference proteome</keyword>
<organism evidence="2 3">
    <name type="scientific">Shewanella submarina</name>
    <dbReference type="NCBI Taxonomy" id="2016376"/>
    <lineage>
        <taxon>Bacteria</taxon>
        <taxon>Pseudomonadati</taxon>
        <taxon>Pseudomonadota</taxon>
        <taxon>Gammaproteobacteria</taxon>
        <taxon>Alteromonadales</taxon>
        <taxon>Shewanellaceae</taxon>
        <taxon>Shewanella</taxon>
    </lineage>
</organism>
<feature type="region of interest" description="Disordered" evidence="1">
    <location>
        <begin position="1"/>
        <end position="21"/>
    </location>
</feature>
<dbReference type="Pfam" id="PF16108">
    <property type="entry name" value="DUF4826"/>
    <property type="match status" value="1"/>
</dbReference>
<accession>A0ABV7GDV3</accession>
<comment type="caution">
    <text evidence="2">The sequence shown here is derived from an EMBL/GenBank/DDBJ whole genome shotgun (WGS) entry which is preliminary data.</text>
</comment>